<evidence type="ECO:0000313" key="4">
    <source>
        <dbReference type="Proteomes" id="UP000886653"/>
    </source>
</evidence>
<evidence type="ECO:0000256" key="2">
    <source>
        <dbReference type="SAM" id="Coils"/>
    </source>
</evidence>
<dbReference type="EMBL" id="MU167395">
    <property type="protein sequence ID" value="KAG0141244.1"/>
    <property type="molecule type" value="Genomic_DNA"/>
</dbReference>
<comment type="caution">
    <text evidence="3">The sequence shown here is derived from an EMBL/GenBank/DDBJ whole genome shotgun (WGS) entry which is preliminary data.</text>
</comment>
<sequence>MQKDSRRIEDKLRTHEAQLNELDAQKTRLDELHRKIDALTAGARPVHPLLANPSSWANVAASSRAAVTNIRTNTLAVQPPFITPPRTKVLNELKPSWVVIRGIKADKEPFADASPAKIVDDVNFALMNIDAQLPNSELTIQVKGVARLPGGHIKLFTSSRAEARWILANRNAWSEMADPDFLMLVATHPTVLHTVPALSNMEAELFIESLTEQNSAVKDGDILSFRWLGNPSETKKSHGSIVLNITNKELAHKIEKGGLFYNYEYLRGSKYNKPSVPQCFRCLEVGHIAALCKAVKPTCVRCGGNHDLRNCAELRKTPVCMRCIKKDKDRNNALDIDIDDVIYAHSAYSAKCPLKLLTPPIGNTNRPHSTEATQPKINA</sequence>
<keyword evidence="1" id="KW-0507">mRNA processing</keyword>
<gene>
    <name evidence="3" type="ORF">CROQUDRAFT_51996</name>
</gene>
<evidence type="ECO:0000313" key="3">
    <source>
        <dbReference type="EMBL" id="KAG0141244.1"/>
    </source>
</evidence>
<dbReference type="OrthoDB" id="2506424at2759"/>
<feature type="coiled-coil region" evidence="2">
    <location>
        <begin position="5"/>
        <end position="42"/>
    </location>
</feature>
<dbReference type="Proteomes" id="UP000886653">
    <property type="component" value="Unassembled WGS sequence"/>
</dbReference>
<dbReference type="InterPro" id="IPR036875">
    <property type="entry name" value="Znf_CCHC_sf"/>
</dbReference>
<dbReference type="GO" id="GO:0008270">
    <property type="term" value="F:zinc ion binding"/>
    <property type="evidence" value="ECO:0007669"/>
    <property type="project" value="InterPro"/>
</dbReference>
<protein>
    <recommendedName>
        <fullName evidence="5">CCHC-type domain-containing protein</fullName>
    </recommendedName>
</protein>
<keyword evidence="4" id="KW-1185">Reference proteome</keyword>
<name>A0A9P6NBN1_9BASI</name>
<reference evidence="3" key="1">
    <citation type="submission" date="2013-11" db="EMBL/GenBank/DDBJ databases">
        <title>Genome sequence of the fusiform rust pathogen reveals effectors for host alternation and coevolution with pine.</title>
        <authorList>
            <consortium name="DOE Joint Genome Institute"/>
            <person name="Smith K."/>
            <person name="Pendleton A."/>
            <person name="Kubisiak T."/>
            <person name="Anderson C."/>
            <person name="Salamov A."/>
            <person name="Aerts A."/>
            <person name="Riley R."/>
            <person name="Clum A."/>
            <person name="Lindquist E."/>
            <person name="Ence D."/>
            <person name="Campbell M."/>
            <person name="Kronenberg Z."/>
            <person name="Feau N."/>
            <person name="Dhillon B."/>
            <person name="Hamelin R."/>
            <person name="Burleigh J."/>
            <person name="Smith J."/>
            <person name="Yandell M."/>
            <person name="Nelson C."/>
            <person name="Grigoriev I."/>
            <person name="Davis J."/>
        </authorList>
    </citation>
    <scope>NUCLEOTIDE SEQUENCE</scope>
    <source>
        <strain evidence="3">G11</strain>
    </source>
</reference>
<dbReference type="SUPFAM" id="SSF57756">
    <property type="entry name" value="Retrovirus zinc finger-like domains"/>
    <property type="match status" value="1"/>
</dbReference>
<evidence type="ECO:0008006" key="5">
    <source>
        <dbReference type="Google" id="ProtNLM"/>
    </source>
</evidence>
<dbReference type="GO" id="GO:0003676">
    <property type="term" value="F:nucleic acid binding"/>
    <property type="evidence" value="ECO:0007669"/>
    <property type="project" value="InterPro"/>
</dbReference>
<keyword evidence="2" id="KW-0175">Coiled coil</keyword>
<dbReference type="AlphaFoldDB" id="A0A9P6NBN1"/>
<accession>A0A9P6NBN1</accession>
<dbReference type="GO" id="GO:0006397">
    <property type="term" value="P:mRNA processing"/>
    <property type="evidence" value="ECO:0007669"/>
    <property type="project" value="UniProtKB-KW"/>
</dbReference>
<organism evidence="3 4">
    <name type="scientific">Cronartium quercuum f. sp. fusiforme G11</name>
    <dbReference type="NCBI Taxonomy" id="708437"/>
    <lineage>
        <taxon>Eukaryota</taxon>
        <taxon>Fungi</taxon>
        <taxon>Dikarya</taxon>
        <taxon>Basidiomycota</taxon>
        <taxon>Pucciniomycotina</taxon>
        <taxon>Pucciniomycetes</taxon>
        <taxon>Pucciniales</taxon>
        <taxon>Coleosporiaceae</taxon>
        <taxon>Cronartium</taxon>
    </lineage>
</organism>
<dbReference type="Gene3D" id="4.10.60.10">
    <property type="entry name" value="Zinc finger, CCHC-type"/>
    <property type="match status" value="1"/>
</dbReference>
<evidence type="ECO:0000256" key="1">
    <source>
        <dbReference type="ARBA" id="ARBA00022664"/>
    </source>
</evidence>
<proteinExistence type="predicted"/>